<gene>
    <name evidence="1" type="ordered locus">Weevi_0339</name>
</gene>
<sequence>MNPLLANFSFEIAQHRNKNIIWIFFNYSKENMDILHLFCKHRYSVTKKAWYIPNTKANRVL</sequence>
<dbReference type="Proteomes" id="UP000008641">
    <property type="component" value="Chromosome"/>
</dbReference>
<proteinExistence type="predicted"/>
<protein>
    <submittedName>
        <fullName evidence="1">Integrase</fullName>
    </submittedName>
</protein>
<reference evidence="1 2" key="1">
    <citation type="journal article" date="2011" name="Stand. Genomic Sci.">
        <title>Complete genome sequence of Weeksella virosa type strain (9751).</title>
        <authorList>
            <person name="Lang E."/>
            <person name="Teshima H."/>
            <person name="Lucas S."/>
            <person name="Lapidus A."/>
            <person name="Hammon N."/>
            <person name="Deshpande S."/>
            <person name="Nolan M."/>
            <person name="Cheng J.F."/>
            <person name="Pitluck S."/>
            <person name="Liolios K."/>
            <person name="Pagani I."/>
            <person name="Mikhailova N."/>
            <person name="Ivanova N."/>
            <person name="Mavromatis K."/>
            <person name="Pati A."/>
            <person name="Tapia R."/>
            <person name="Han C."/>
            <person name="Goodwin L."/>
            <person name="Chen A."/>
            <person name="Palaniappan K."/>
            <person name="Land M."/>
            <person name="Hauser L."/>
            <person name="Chang Y.J."/>
            <person name="Jeffries C.D."/>
            <person name="Brambilla E.M."/>
            <person name="Kopitz M."/>
            <person name="Rohde M."/>
            <person name="Goker M."/>
            <person name="Tindall B.J."/>
            <person name="Detter J.C."/>
            <person name="Woyke T."/>
            <person name="Bristow J."/>
            <person name="Eisen J.A."/>
            <person name="Markowitz V."/>
            <person name="Hugenholtz P."/>
            <person name="Klenk H.P."/>
            <person name="Kyrpides N.C."/>
        </authorList>
    </citation>
    <scope>NUCLEOTIDE SEQUENCE [LARGE SCALE GENOMIC DNA]</scope>
    <source>
        <strain evidence="2">ATCC 43766 / DSM 16922 / JCM 21250 / NBRC 16016 / NCTC 11634 / CL345/78</strain>
    </source>
</reference>
<evidence type="ECO:0000313" key="2">
    <source>
        <dbReference type="Proteomes" id="UP000008641"/>
    </source>
</evidence>
<dbReference type="KEGG" id="wvi:Weevi_0339"/>
<dbReference type="EMBL" id="CP002455">
    <property type="protein sequence ID" value="ADX67059.1"/>
    <property type="molecule type" value="Genomic_DNA"/>
</dbReference>
<reference evidence="2" key="2">
    <citation type="journal article" date="2011" name="Stand. Genomic Sci.">
        <title>Complete genome sequence of Weeksella virosa type strain (9751T).</title>
        <authorList>
            <person name="Lang E."/>
            <person name="Teshima H."/>
            <person name="Lucas S."/>
            <person name="Lapidus A."/>
            <person name="Hammon N."/>
            <person name="Deshpande S."/>
            <person name="Nolan M."/>
            <person name="Cheng J."/>
            <person name="Pitluck S."/>
            <person name="Liolios K."/>
            <person name="Pagani I."/>
            <person name="Mikhailova N."/>
            <person name="Ivanova N."/>
            <person name="Mavromatis K."/>
            <person name="Pati A."/>
            <person name="Tapia R."/>
            <person name="Han C."/>
            <person name="Goodwin L."/>
            <person name="Chen A."/>
            <person name="Palaniappan K."/>
            <person name="Land M."/>
            <person name="Hauser L."/>
            <person name="Chang Y."/>
            <person name="Jeffries C."/>
            <person name="Brambilla E."/>
            <person name="Kopitz M."/>
            <person name="Rohde M."/>
            <person name="Goker M."/>
            <person name="Tindall B."/>
            <person name="Detter J."/>
            <person name="Woyke T."/>
            <person name="Bristow J."/>
            <person name="Eisen J."/>
            <person name="Markowitz V."/>
            <person name="Hugenholtz P."/>
            <person name="Klenk H."/>
            <person name="Kyrpides N."/>
        </authorList>
    </citation>
    <scope>NUCLEOTIDE SEQUENCE [LARGE SCALE GENOMIC DNA]</scope>
    <source>
        <strain evidence="2">ATCC 43766 / DSM 16922 / JCM 21250 / NBRC 16016 / NCTC 11634 / CL345/78</strain>
    </source>
</reference>
<evidence type="ECO:0000313" key="1">
    <source>
        <dbReference type="EMBL" id="ADX67059.1"/>
    </source>
</evidence>
<dbReference type="eggNOG" id="COG4974">
    <property type="taxonomic scope" value="Bacteria"/>
</dbReference>
<dbReference type="RefSeq" id="WP_013597451.1">
    <property type="nucleotide sequence ID" value="NC_015144.1"/>
</dbReference>
<keyword evidence="2" id="KW-1185">Reference proteome</keyword>
<accession>F0NY68</accession>
<name>F0NY68_WEEVC</name>
<organism evidence="1 2">
    <name type="scientific">Weeksella virosa (strain ATCC 43766 / DSM 16922 / JCM 21250 / CCUG 30538 / CDC 9751 / IAM 14551 / NBRC 16016 / NCTC 11634 / CL345/78)</name>
    <dbReference type="NCBI Taxonomy" id="865938"/>
    <lineage>
        <taxon>Bacteria</taxon>
        <taxon>Pseudomonadati</taxon>
        <taxon>Bacteroidota</taxon>
        <taxon>Flavobacteriia</taxon>
        <taxon>Flavobacteriales</taxon>
        <taxon>Weeksellaceae</taxon>
        <taxon>Weeksella</taxon>
    </lineage>
</organism>
<dbReference type="AlphaFoldDB" id="F0NY68"/>
<dbReference type="HOGENOM" id="CLU_2921624_0_0_10"/>